<reference evidence="1 2" key="1">
    <citation type="journal article" date="2018" name="Front. Microbiol.">
        <title>Genome-Wide Analysis of Corynespora cassiicola Leaf Fall Disease Putative Effectors.</title>
        <authorList>
            <person name="Lopez D."/>
            <person name="Ribeiro S."/>
            <person name="Label P."/>
            <person name="Fumanal B."/>
            <person name="Venisse J.S."/>
            <person name="Kohler A."/>
            <person name="de Oliveira R.R."/>
            <person name="Labutti K."/>
            <person name="Lipzen A."/>
            <person name="Lail K."/>
            <person name="Bauer D."/>
            <person name="Ohm R.A."/>
            <person name="Barry K.W."/>
            <person name="Spatafora J."/>
            <person name="Grigoriev I.V."/>
            <person name="Martin F.M."/>
            <person name="Pujade-Renaud V."/>
        </authorList>
    </citation>
    <scope>NUCLEOTIDE SEQUENCE [LARGE SCALE GENOMIC DNA]</scope>
    <source>
        <strain evidence="1 2">Philippines</strain>
    </source>
</reference>
<dbReference type="OrthoDB" id="62952at2759"/>
<dbReference type="EMBL" id="KZ678129">
    <property type="protein sequence ID" value="PSN73171.1"/>
    <property type="molecule type" value="Genomic_DNA"/>
</dbReference>
<evidence type="ECO:0008006" key="3">
    <source>
        <dbReference type="Google" id="ProtNLM"/>
    </source>
</evidence>
<name>A0A2T2P661_CORCC</name>
<proteinExistence type="predicted"/>
<evidence type="ECO:0000313" key="1">
    <source>
        <dbReference type="EMBL" id="PSN73171.1"/>
    </source>
</evidence>
<accession>A0A2T2P661</accession>
<dbReference type="Proteomes" id="UP000240883">
    <property type="component" value="Unassembled WGS sequence"/>
</dbReference>
<dbReference type="AlphaFoldDB" id="A0A2T2P661"/>
<dbReference type="InterPro" id="IPR038883">
    <property type="entry name" value="AN11006-like"/>
</dbReference>
<gene>
    <name evidence="1" type="ORF">BS50DRAFT_629235</name>
</gene>
<protein>
    <recommendedName>
        <fullName evidence="3">F-box domain-containing protein</fullName>
    </recommendedName>
</protein>
<dbReference type="PANTHER" id="PTHR42085:SF2">
    <property type="entry name" value="F-BOX DOMAIN-CONTAINING PROTEIN"/>
    <property type="match status" value="1"/>
</dbReference>
<dbReference type="PANTHER" id="PTHR42085">
    <property type="entry name" value="F-BOX DOMAIN-CONTAINING PROTEIN"/>
    <property type="match status" value="1"/>
</dbReference>
<organism evidence="1 2">
    <name type="scientific">Corynespora cassiicola Philippines</name>
    <dbReference type="NCBI Taxonomy" id="1448308"/>
    <lineage>
        <taxon>Eukaryota</taxon>
        <taxon>Fungi</taxon>
        <taxon>Dikarya</taxon>
        <taxon>Ascomycota</taxon>
        <taxon>Pezizomycotina</taxon>
        <taxon>Dothideomycetes</taxon>
        <taxon>Pleosporomycetidae</taxon>
        <taxon>Pleosporales</taxon>
        <taxon>Corynesporascaceae</taxon>
        <taxon>Corynespora</taxon>
    </lineage>
</organism>
<sequence length="325" mass="36947">MADGNVLKDIRDVMKQLEKASSSDSDDDKEKQHSFQTHMAKLNDLFNKTSIVAQHHTFENVKSRALNQAKYQAKALEIVSENCEDKPAVFPYLALPAELRLLVLSELLVTDDRLLLTWRGPKKAEKRQKKMYPAILRACITCRDEGSSVLYGQNIFDLEEIRRRPLFSKNPLASIGPKNTSKIRIVIAEHSAASEELSVIKPETTLSHQFTMTYVSSFLSSMDVKLSQLRIFAVSLVPYGFDDATIDILRLKALTFANMPGRVAYIDKMNEEESLKEIVDAICKRDAALKKMDFWADVQPKMHFDWTPNTAGRLWIGLDKHKLNT</sequence>
<keyword evidence="2" id="KW-1185">Reference proteome</keyword>
<evidence type="ECO:0000313" key="2">
    <source>
        <dbReference type="Proteomes" id="UP000240883"/>
    </source>
</evidence>